<accession>A0A1H7UAH6</accession>
<dbReference type="GO" id="GO:0005737">
    <property type="term" value="C:cytoplasm"/>
    <property type="evidence" value="ECO:0007669"/>
    <property type="project" value="TreeGrafter"/>
</dbReference>
<dbReference type="InterPro" id="IPR058240">
    <property type="entry name" value="rSAM_sf"/>
</dbReference>
<dbReference type="InterPro" id="IPR034505">
    <property type="entry name" value="Coproporphyrinogen-III_oxidase"/>
</dbReference>
<dbReference type="SUPFAM" id="SSF102114">
    <property type="entry name" value="Radical SAM enzymes"/>
    <property type="match status" value="1"/>
</dbReference>
<dbReference type="CDD" id="cd01335">
    <property type="entry name" value="Radical_SAM"/>
    <property type="match status" value="1"/>
</dbReference>
<organism evidence="3 4">
    <name type="scientific">Nonomuraea pusilla</name>
    <dbReference type="NCBI Taxonomy" id="46177"/>
    <lineage>
        <taxon>Bacteria</taxon>
        <taxon>Bacillati</taxon>
        <taxon>Actinomycetota</taxon>
        <taxon>Actinomycetes</taxon>
        <taxon>Streptosporangiales</taxon>
        <taxon>Streptosporangiaceae</taxon>
        <taxon>Nonomuraea</taxon>
    </lineage>
</organism>
<dbReference type="Proteomes" id="UP000198953">
    <property type="component" value="Unassembled WGS sequence"/>
</dbReference>
<dbReference type="RefSeq" id="WP_082534570.1">
    <property type="nucleotide sequence ID" value="NZ_BBZG01000001.1"/>
</dbReference>
<name>A0A1H7UAH6_9ACTN</name>
<dbReference type="Gene3D" id="3.30.750.200">
    <property type="match status" value="1"/>
</dbReference>
<evidence type="ECO:0000256" key="1">
    <source>
        <dbReference type="ARBA" id="ARBA00017228"/>
    </source>
</evidence>
<proteinExistence type="predicted"/>
<dbReference type="EMBL" id="FOBF01000008">
    <property type="protein sequence ID" value="SEL93961.1"/>
    <property type="molecule type" value="Genomic_DNA"/>
</dbReference>
<dbReference type="SFLD" id="SFLDS00029">
    <property type="entry name" value="Radical_SAM"/>
    <property type="match status" value="1"/>
</dbReference>
<gene>
    <name evidence="3" type="ORF">SAMN05660976_03734</name>
</gene>
<dbReference type="SFLD" id="SFLDG01122">
    <property type="entry name" value="methyltransferase_(class_C)"/>
    <property type="match status" value="1"/>
</dbReference>
<evidence type="ECO:0000259" key="2">
    <source>
        <dbReference type="PROSITE" id="PS51918"/>
    </source>
</evidence>
<evidence type="ECO:0000313" key="3">
    <source>
        <dbReference type="EMBL" id="SEL93961.1"/>
    </source>
</evidence>
<dbReference type="SMART" id="SM00729">
    <property type="entry name" value="Elp3"/>
    <property type="match status" value="1"/>
</dbReference>
<dbReference type="GO" id="GO:0006779">
    <property type="term" value="P:porphyrin-containing compound biosynthetic process"/>
    <property type="evidence" value="ECO:0007669"/>
    <property type="project" value="TreeGrafter"/>
</dbReference>
<dbReference type="InterPro" id="IPR007197">
    <property type="entry name" value="rSAM"/>
</dbReference>
<protein>
    <recommendedName>
        <fullName evidence="1">Heme chaperone HemW</fullName>
    </recommendedName>
</protein>
<dbReference type="PANTHER" id="PTHR13932">
    <property type="entry name" value="COPROPORPHYRINIGEN III OXIDASE"/>
    <property type="match status" value="1"/>
</dbReference>
<evidence type="ECO:0000313" key="4">
    <source>
        <dbReference type="Proteomes" id="UP000198953"/>
    </source>
</evidence>
<dbReference type="STRING" id="46177.SAMN05660976_03734"/>
<sequence length="416" mass="45709">MTTEATTAVTTRATAGALSLPARGTDRPLLLYVNIPFCNSKCHFCDWVVDVPVSDLRLAPAAPRRVDYLAALCTQIRTHAPALRAAGYRGEVMYWGGGTATVLTAAEIEQVHACLAAEFDLKALAEATIEGSPESVDLAKLRLLRDLGFDRVSLGVQSFDETRLRRIGRAHSAGQAVRSVEDAHAAGFDNINIDLIVGFPDQSLAEVEQTVRRALYLPVNHFSVYSYRATEGTVMRRQIERSGTAIELEHQLRSYRLAGDMLSAAGHPEYAVSYFGAPRCLADEAYYRLSMDWIGFGTGANSLINQRYLLNGRGRMRDFTSRPAEFEVDLPAGVPSLTVQWLPRALGTTEGIDAATFQRRTGTSLRAACEEPELNAFLTRVNEFGRLVVDRDGIRLADEDRSDVLSRTFAAMGWVS</sequence>
<reference evidence="3 4" key="1">
    <citation type="submission" date="2016-10" db="EMBL/GenBank/DDBJ databases">
        <authorList>
            <person name="de Groot N.N."/>
        </authorList>
    </citation>
    <scope>NUCLEOTIDE SEQUENCE [LARGE SCALE GENOMIC DNA]</scope>
    <source>
        <strain evidence="3 4">DSM 43357</strain>
    </source>
</reference>
<dbReference type="PROSITE" id="PS51918">
    <property type="entry name" value="RADICAL_SAM"/>
    <property type="match status" value="1"/>
</dbReference>
<dbReference type="GO" id="GO:0051539">
    <property type="term" value="F:4 iron, 4 sulfur cluster binding"/>
    <property type="evidence" value="ECO:0007669"/>
    <property type="project" value="TreeGrafter"/>
</dbReference>
<feature type="domain" description="Radical SAM core" evidence="2">
    <location>
        <begin position="23"/>
        <end position="265"/>
    </location>
</feature>
<keyword evidence="4" id="KW-1185">Reference proteome</keyword>
<dbReference type="GO" id="GO:0003824">
    <property type="term" value="F:catalytic activity"/>
    <property type="evidence" value="ECO:0007669"/>
    <property type="project" value="InterPro"/>
</dbReference>
<dbReference type="OrthoDB" id="9808022at2"/>
<dbReference type="Pfam" id="PF04055">
    <property type="entry name" value="Radical_SAM"/>
    <property type="match status" value="1"/>
</dbReference>
<dbReference type="InterPro" id="IPR006638">
    <property type="entry name" value="Elp3/MiaA/NifB-like_rSAM"/>
</dbReference>
<dbReference type="AlphaFoldDB" id="A0A1H7UAH6"/>
<dbReference type="SFLD" id="SFLDG01065">
    <property type="entry name" value="anaerobic_coproporphyrinogen-I"/>
    <property type="match status" value="1"/>
</dbReference>
<dbReference type="PANTHER" id="PTHR13932:SF5">
    <property type="entry name" value="RADICAL S-ADENOSYL METHIONINE DOMAIN-CONTAINING PROTEIN 1, MITOCHONDRIAL"/>
    <property type="match status" value="1"/>
</dbReference>